<organism evidence="1 2">
    <name type="scientific">Prosthecobacter debontii</name>
    <dbReference type="NCBI Taxonomy" id="48467"/>
    <lineage>
        <taxon>Bacteria</taxon>
        <taxon>Pseudomonadati</taxon>
        <taxon>Verrucomicrobiota</taxon>
        <taxon>Verrucomicrobiia</taxon>
        <taxon>Verrucomicrobiales</taxon>
        <taxon>Verrucomicrobiaceae</taxon>
        <taxon>Prosthecobacter</taxon>
    </lineage>
</organism>
<name>A0A1T4YA00_9BACT</name>
<dbReference type="Proteomes" id="UP000190774">
    <property type="component" value="Unassembled WGS sequence"/>
</dbReference>
<evidence type="ECO:0008006" key="3">
    <source>
        <dbReference type="Google" id="ProtNLM"/>
    </source>
</evidence>
<sequence>MSDFHQSILTKANAAIAQGDNEWFLSFCTEDTEWTYVGD</sequence>
<dbReference type="AlphaFoldDB" id="A0A1T4YA00"/>
<gene>
    <name evidence="1" type="ORF">SAMN02745166_02781</name>
</gene>
<protein>
    <recommendedName>
        <fullName evidence="3">SnoaL-like domain-containing protein</fullName>
    </recommendedName>
</protein>
<accession>A0A1T4YA00</accession>
<reference evidence="2" key="1">
    <citation type="submission" date="2017-02" db="EMBL/GenBank/DDBJ databases">
        <authorList>
            <person name="Varghese N."/>
            <person name="Submissions S."/>
        </authorList>
    </citation>
    <scope>NUCLEOTIDE SEQUENCE [LARGE SCALE GENOMIC DNA]</scope>
    <source>
        <strain evidence="2">ATCC 700200</strain>
    </source>
</reference>
<keyword evidence="2" id="KW-1185">Reference proteome</keyword>
<proteinExistence type="predicted"/>
<dbReference type="EMBL" id="FUYE01000008">
    <property type="protein sequence ID" value="SKA98523.1"/>
    <property type="molecule type" value="Genomic_DNA"/>
</dbReference>
<evidence type="ECO:0000313" key="1">
    <source>
        <dbReference type="EMBL" id="SKA98523.1"/>
    </source>
</evidence>
<evidence type="ECO:0000313" key="2">
    <source>
        <dbReference type="Proteomes" id="UP000190774"/>
    </source>
</evidence>
<dbReference type="STRING" id="48467.SAMN02745166_02781"/>